<dbReference type="OrthoDB" id="10656479at2759"/>
<dbReference type="Proteomes" id="UP000504610">
    <property type="component" value="Chromosome 5"/>
</dbReference>
<name>A0A9W3BRG6_RAPSA</name>
<evidence type="ECO:0000313" key="3">
    <source>
        <dbReference type="RefSeq" id="XP_056841827.1"/>
    </source>
</evidence>
<dbReference type="PANTHER" id="PTHR34367:SF8">
    <property type="entry name" value="BNACNNG25400D PROTEIN"/>
    <property type="match status" value="1"/>
</dbReference>
<feature type="compositionally biased region" description="Low complexity" evidence="1">
    <location>
        <begin position="117"/>
        <end position="134"/>
    </location>
</feature>
<proteinExistence type="predicted"/>
<organism evidence="2 3">
    <name type="scientific">Raphanus sativus</name>
    <name type="common">Radish</name>
    <name type="synonym">Raphanus raphanistrum var. sativus</name>
    <dbReference type="NCBI Taxonomy" id="3726"/>
    <lineage>
        <taxon>Eukaryota</taxon>
        <taxon>Viridiplantae</taxon>
        <taxon>Streptophyta</taxon>
        <taxon>Embryophyta</taxon>
        <taxon>Tracheophyta</taxon>
        <taxon>Spermatophyta</taxon>
        <taxon>Magnoliopsida</taxon>
        <taxon>eudicotyledons</taxon>
        <taxon>Gunneridae</taxon>
        <taxon>Pentapetalae</taxon>
        <taxon>rosids</taxon>
        <taxon>malvids</taxon>
        <taxon>Brassicales</taxon>
        <taxon>Brassicaceae</taxon>
        <taxon>Brassiceae</taxon>
        <taxon>Raphanus</taxon>
    </lineage>
</organism>
<protein>
    <submittedName>
        <fullName evidence="3">Uncharacterized protein At1g65710-like</fullName>
    </submittedName>
</protein>
<dbReference type="KEGG" id="rsz:130494647"/>
<keyword evidence="2" id="KW-1185">Reference proteome</keyword>
<gene>
    <name evidence="3" type="primary">LOC130494647</name>
</gene>
<dbReference type="GeneID" id="130494647"/>
<dbReference type="PANTHER" id="PTHR34367">
    <property type="entry name" value="OS02G0734667 PROTEIN"/>
    <property type="match status" value="1"/>
</dbReference>
<feature type="region of interest" description="Disordered" evidence="1">
    <location>
        <begin position="114"/>
        <end position="134"/>
    </location>
</feature>
<accession>A0A9W3BRG6</accession>
<feature type="compositionally biased region" description="Low complexity" evidence="1">
    <location>
        <begin position="62"/>
        <end position="77"/>
    </location>
</feature>
<feature type="compositionally biased region" description="Basic and acidic residues" evidence="1">
    <location>
        <begin position="23"/>
        <end position="43"/>
    </location>
</feature>
<dbReference type="RefSeq" id="XP_056841827.1">
    <property type="nucleotide sequence ID" value="XM_056985847.1"/>
</dbReference>
<reference evidence="3" key="2">
    <citation type="submission" date="2025-08" db="UniProtKB">
        <authorList>
            <consortium name="RefSeq"/>
        </authorList>
    </citation>
    <scope>IDENTIFICATION</scope>
    <source>
        <tissue evidence="3">Leaf</tissue>
    </source>
</reference>
<evidence type="ECO:0000256" key="1">
    <source>
        <dbReference type="SAM" id="MobiDB-lite"/>
    </source>
</evidence>
<sequence>AADSSAAPKRGRVASGTEGRTPSIEREDSESYRSGSRERESGSRRVSRSQGRRSEINPNNPNSCTGSGSSVNSSNNNRPAKVVSVPATDKALWVMEKSNNNVDASIKRITVKRNVESPRSQSPARAASLRARLR</sequence>
<feature type="non-terminal residue" evidence="3">
    <location>
        <position position="1"/>
    </location>
</feature>
<dbReference type="AlphaFoldDB" id="A0A9W3BRG6"/>
<evidence type="ECO:0000313" key="2">
    <source>
        <dbReference type="Proteomes" id="UP000504610"/>
    </source>
</evidence>
<dbReference type="InterPro" id="IPR040412">
    <property type="entry name" value="At1g65710-like"/>
</dbReference>
<feature type="region of interest" description="Disordered" evidence="1">
    <location>
        <begin position="1"/>
        <end position="82"/>
    </location>
</feature>
<reference evidence="2" key="1">
    <citation type="journal article" date="2019" name="Database">
        <title>The radish genome database (RadishGD): an integrated information resource for radish genomics.</title>
        <authorList>
            <person name="Yu H.J."/>
            <person name="Baek S."/>
            <person name="Lee Y.J."/>
            <person name="Cho A."/>
            <person name="Mun J.H."/>
        </authorList>
    </citation>
    <scope>NUCLEOTIDE SEQUENCE [LARGE SCALE GENOMIC DNA]</scope>
    <source>
        <strain evidence="2">cv. WK10039</strain>
    </source>
</reference>